<feature type="compositionally biased region" description="Basic and acidic residues" evidence="1">
    <location>
        <begin position="163"/>
        <end position="178"/>
    </location>
</feature>
<feature type="compositionally biased region" description="Basic residues" evidence="1">
    <location>
        <begin position="91"/>
        <end position="100"/>
    </location>
</feature>
<dbReference type="Proteomes" id="UP000239757">
    <property type="component" value="Unassembled WGS sequence"/>
</dbReference>
<evidence type="ECO:0000313" key="2">
    <source>
        <dbReference type="EMBL" id="PPS02029.1"/>
    </source>
</evidence>
<sequence>MLYSDPRIQACISSEFLVNPKIWHVKVTLVVYPMMEMHESDRALQQFEFRYDFIPNREPIIARELAYGPEYMSWFKRHGKPYLLSEEARGRQRHMRRLRQASKNPRSGEATKEGSSSTPMQEEASMVALPLGEPSSQPAPQPFVRRIKETRWKPKSTSQSTTDESKVEKGREPQHVPEGEGDDEGEEDEQSEPQLKQRRNLSSN</sequence>
<proteinExistence type="predicted"/>
<evidence type="ECO:0000313" key="3">
    <source>
        <dbReference type="Proteomes" id="UP000239757"/>
    </source>
</evidence>
<feature type="region of interest" description="Disordered" evidence="1">
    <location>
        <begin position="86"/>
        <end position="204"/>
    </location>
</feature>
<reference evidence="2 3" key="1">
    <citation type="submission" date="2015-01" db="EMBL/GenBank/DDBJ databases">
        <title>Genome of allotetraploid Gossypium barbadense reveals genomic plasticity and fiber elongation in cotton evolution.</title>
        <authorList>
            <person name="Chen X."/>
            <person name="Liu X."/>
            <person name="Zhao B."/>
            <person name="Zheng H."/>
            <person name="Hu Y."/>
            <person name="Lu G."/>
            <person name="Yang C."/>
            <person name="Chen J."/>
            <person name="Shan C."/>
            <person name="Zhang L."/>
            <person name="Zhou Y."/>
            <person name="Wang L."/>
            <person name="Guo W."/>
            <person name="Bai Y."/>
            <person name="Ruan J."/>
            <person name="Shangguan X."/>
            <person name="Mao Y."/>
            <person name="Jiang J."/>
            <person name="Zhu Y."/>
            <person name="Lei J."/>
            <person name="Kang H."/>
            <person name="Chen S."/>
            <person name="He X."/>
            <person name="Wang R."/>
            <person name="Wang Y."/>
            <person name="Chen J."/>
            <person name="Wang L."/>
            <person name="Yu S."/>
            <person name="Wang B."/>
            <person name="Wei J."/>
            <person name="Song S."/>
            <person name="Lu X."/>
            <person name="Gao Z."/>
            <person name="Gu W."/>
            <person name="Deng X."/>
            <person name="Ma D."/>
            <person name="Wang S."/>
            <person name="Liang W."/>
            <person name="Fang L."/>
            <person name="Cai C."/>
            <person name="Zhu X."/>
            <person name="Zhou B."/>
            <person name="Zhang Y."/>
            <person name="Chen Z."/>
            <person name="Xu S."/>
            <person name="Zhu R."/>
            <person name="Wang S."/>
            <person name="Zhang T."/>
            <person name="Zhao G."/>
        </authorList>
    </citation>
    <scope>NUCLEOTIDE SEQUENCE [LARGE SCALE GENOMIC DNA]</scope>
    <source>
        <strain evidence="3">cv. Xinhai21</strain>
        <tissue evidence="2">Leaf</tissue>
    </source>
</reference>
<dbReference type="AlphaFoldDB" id="A0A2P5XFB0"/>
<gene>
    <name evidence="2" type="ORF">GOBAR_AA18627</name>
</gene>
<feature type="compositionally biased region" description="Acidic residues" evidence="1">
    <location>
        <begin position="179"/>
        <end position="191"/>
    </location>
</feature>
<organism evidence="2 3">
    <name type="scientific">Gossypium barbadense</name>
    <name type="common">Sea Island cotton</name>
    <name type="synonym">Hibiscus barbadensis</name>
    <dbReference type="NCBI Taxonomy" id="3634"/>
    <lineage>
        <taxon>Eukaryota</taxon>
        <taxon>Viridiplantae</taxon>
        <taxon>Streptophyta</taxon>
        <taxon>Embryophyta</taxon>
        <taxon>Tracheophyta</taxon>
        <taxon>Spermatophyta</taxon>
        <taxon>Magnoliopsida</taxon>
        <taxon>eudicotyledons</taxon>
        <taxon>Gunneridae</taxon>
        <taxon>Pentapetalae</taxon>
        <taxon>rosids</taxon>
        <taxon>malvids</taxon>
        <taxon>Malvales</taxon>
        <taxon>Malvaceae</taxon>
        <taxon>Malvoideae</taxon>
        <taxon>Gossypium</taxon>
    </lineage>
</organism>
<protein>
    <recommendedName>
        <fullName evidence="4">Aminotransferase-like plant mobile domain-containing protein</fullName>
    </recommendedName>
</protein>
<dbReference type="EMBL" id="KZ664998">
    <property type="protein sequence ID" value="PPS02029.1"/>
    <property type="molecule type" value="Genomic_DNA"/>
</dbReference>
<dbReference type="OrthoDB" id="998310at2759"/>
<evidence type="ECO:0000256" key="1">
    <source>
        <dbReference type="SAM" id="MobiDB-lite"/>
    </source>
</evidence>
<evidence type="ECO:0008006" key="4">
    <source>
        <dbReference type="Google" id="ProtNLM"/>
    </source>
</evidence>
<name>A0A2P5XFB0_GOSBA</name>
<accession>A0A2P5XFB0</accession>